<dbReference type="GO" id="GO:0030983">
    <property type="term" value="F:mismatched DNA binding"/>
    <property type="evidence" value="ECO:0007669"/>
    <property type="project" value="InterPro"/>
</dbReference>
<keyword evidence="3" id="KW-0067">ATP-binding</keyword>
<dbReference type="Pfam" id="PF05192">
    <property type="entry name" value="MutS_III"/>
    <property type="match status" value="1"/>
</dbReference>
<dbReference type="GO" id="GO:0140664">
    <property type="term" value="F:ATP-dependent DNA damage sensor activity"/>
    <property type="evidence" value="ECO:0007669"/>
    <property type="project" value="InterPro"/>
</dbReference>
<proteinExistence type="inferred from homology"/>
<accession>A0A1V9Y6Z6</accession>
<keyword evidence="2" id="KW-0547">Nucleotide-binding</keyword>
<keyword evidence="4" id="KW-0238">DNA-binding</keyword>
<dbReference type="PIRSF" id="PIRSF037677">
    <property type="entry name" value="DNA_mis_repair_Msh6"/>
    <property type="match status" value="1"/>
</dbReference>
<gene>
    <name evidence="6" type="ORF">THRCLA_11688</name>
</gene>
<dbReference type="SMART" id="SM00534">
    <property type="entry name" value="MUTSac"/>
    <property type="match status" value="1"/>
</dbReference>
<dbReference type="Pfam" id="PF00488">
    <property type="entry name" value="MutS_V"/>
    <property type="match status" value="1"/>
</dbReference>
<dbReference type="OrthoDB" id="10252754at2759"/>
<dbReference type="Gene3D" id="1.10.1420.10">
    <property type="match status" value="2"/>
</dbReference>
<dbReference type="InterPro" id="IPR045076">
    <property type="entry name" value="MutS"/>
</dbReference>
<dbReference type="GO" id="GO:0005524">
    <property type="term" value="F:ATP binding"/>
    <property type="evidence" value="ECO:0007669"/>
    <property type="project" value="UniProtKB-KW"/>
</dbReference>
<dbReference type="InterPro" id="IPR007861">
    <property type="entry name" value="DNA_mismatch_repair_MutS_clamp"/>
</dbReference>
<dbReference type="Gene3D" id="3.40.50.300">
    <property type="entry name" value="P-loop containing nucleotide triphosphate hydrolases"/>
    <property type="match status" value="1"/>
</dbReference>
<evidence type="ECO:0000313" key="6">
    <source>
        <dbReference type="EMBL" id="OQR81490.1"/>
    </source>
</evidence>
<dbReference type="InterPro" id="IPR036187">
    <property type="entry name" value="DNA_mismatch_repair_MutS_sf"/>
</dbReference>
<dbReference type="GO" id="GO:0006298">
    <property type="term" value="P:mismatch repair"/>
    <property type="evidence" value="ECO:0007669"/>
    <property type="project" value="InterPro"/>
</dbReference>
<dbReference type="InterPro" id="IPR007696">
    <property type="entry name" value="DNA_mismatch_repair_MutS_core"/>
</dbReference>
<evidence type="ECO:0000256" key="2">
    <source>
        <dbReference type="ARBA" id="ARBA00022741"/>
    </source>
</evidence>
<evidence type="ECO:0000259" key="5">
    <source>
        <dbReference type="PROSITE" id="PS00486"/>
    </source>
</evidence>
<dbReference type="STRING" id="74557.A0A1V9Y6Z6"/>
<protein>
    <submittedName>
        <fullName evidence="6">DNA mismatch repair protein Msh6</fullName>
    </submittedName>
</protein>
<evidence type="ECO:0000256" key="3">
    <source>
        <dbReference type="ARBA" id="ARBA00022840"/>
    </source>
</evidence>
<comment type="similarity">
    <text evidence="1">Belongs to the DNA mismatch repair MutS family.</text>
</comment>
<dbReference type="SUPFAM" id="SSF52540">
    <property type="entry name" value="P-loop containing nucleoside triphosphate hydrolases"/>
    <property type="match status" value="1"/>
</dbReference>
<dbReference type="GO" id="GO:0032301">
    <property type="term" value="C:MutSalpha complex"/>
    <property type="evidence" value="ECO:0007669"/>
    <property type="project" value="TreeGrafter"/>
</dbReference>
<name>A0A1V9Y6Z6_9STRA</name>
<reference evidence="6 7" key="1">
    <citation type="journal article" date="2014" name="Genome Biol. Evol.">
        <title>The secreted proteins of Achlya hypogyna and Thraustotheca clavata identify the ancestral oomycete secretome and reveal gene acquisitions by horizontal gene transfer.</title>
        <authorList>
            <person name="Misner I."/>
            <person name="Blouin N."/>
            <person name="Leonard G."/>
            <person name="Richards T.A."/>
            <person name="Lane C.E."/>
        </authorList>
    </citation>
    <scope>NUCLEOTIDE SEQUENCE [LARGE SCALE GENOMIC DNA]</scope>
    <source>
        <strain evidence="6 7">ATCC 34112</strain>
    </source>
</reference>
<dbReference type="SMART" id="SM00533">
    <property type="entry name" value="MUTSd"/>
    <property type="match status" value="1"/>
</dbReference>
<evidence type="ECO:0000256" key="1">
    <source>
        <dbReference type="ARBA" id="ARBA00006271"/>
    </source>
</evidence>
<comment type="caution">
    <text evidence="6">The sequence shown here is derived from an EMBL/GenBank/DDBJ whole genome shotgun (WGS) entry which is preliminary data.</text>
</comment>
<dbReference type="EMBL" id="JNBS01004978">
    <property type="protein sequence ID" value="OQR81490.1"/>
    <property type="molecule type" value="Genomic_DNA"/>
</dbReference>
<evidence type="ECO:0000256" key="4">
    <source>
        <dbReference type="ARBA" id="ARBA00023125"/>
    </source>
</evidence>
<dbReference type="SUPFAM" id="SSF48334">
    <property type="entry name" value="DNA repair protein MutS, domain III"/>
    <property type="match status" value="1"/>
</dbReference>
<dbReference type="Proteomes" id="UP000243217">
    <property type="component" value="Unassembled WGS sequence"/>
</dbReference>
<keyword evidence="7" id="KW-1185">Reference proteome</keyword>
<feature type="domain" description="DNA mismatch repair proteins mutS family" evidence="5">
    <location>
        <begin position="546"/>
        <end position="562"/>
    </location>
</feature>
<dbReference type="InterPro" id="IPR036678">
    <property type="entry name" value="MutS_con_dom_sf"/>
</dbReference>
<dbReference type="InterPro" id="IPR017261">
    <property type="entry name" value="DNA_mismatch_repair_MutS/MSH"/>
</dbReference>
<dbReference type="PROSITE" id="PS00486">
    <property type="entry name" value="DNA_MISMATCH_REPAIR_2"/>
    <property type="match status" value="1"/>
</dbReference>
<dbReference type="AlphaFoldDB" id="A0A1V9Y6Z6"/>
<dbReference type="PANTHER" id="PTHR11361:SF148">
    <property type="entry name" value="DNA MISMATCH REPAIR PROTEIN MSH6"/>
    <property type="match status" value="1"/>
</dbReference>
<sequence>MWDAMRTVRELEKAGYFGDSWPTVLQRCLESDMTVKGDCVLAISALGGCVWNLRRSLIDQELLSLSQFQTYTPPDQQVTSPEKTLALSQQYVVLDGHTIHNLELLRNNYNGTRSGSLHEQLDKTVTGFGRRMFEDWLLKPLCSVPAIEARLDAIQDLIDNHSTVVEIRNILRGLPDLERLLSRIHALGSTHRSTNHPDSRAIMYESSIYNVRKIKDFVAALNGFKASLKIVSLLGDSSINSKLLTQWVATFPELNDILTFFDKAFSHTVALKTGTIQPQAGVDNEYDDALYELTTINSELDDYLQTQRTALKCKTIVYWGSKREDRFQLEVPESAVGSKQPADFELKSKKKGCKRFHTPTIRKLLARLMAAEDRKELALKDQTRRMFATFDSHYTKWMQAVHCLSLLDCLASLSLISGQSEGYVRPTFDTTSVKPLLDIREGKHPTIASTLPDFIPNDTVLGGDKSMMLLSGPNMGGKSTLLRQNCIIVLMAQMGCFVPAASCHFTPVDRIFTRLGASDRILAGQSTLYVELAETATILNHASRHSLVILDELGRGTSTFDGTAIAYSVVEHLLRVIGCRTMFATHYHSLVEEYLESPNVALGHMDCMVDPENDQKVVFLYKLAEGICPKSYGLNVATLADLPQEVIDLAGKKSLEFEEALKDTFACSELQSAVRNAVAAGDIKALRKLWCDAVVS</sequence>
<dbReference type="InterPro" id="IPR000432">
    <property type="entry name" value="DNA_mismatch_repair_MutS_C"/>
</dbReference>
<dbReference type="PANTHER" id="PTHR11361">
    <property type="entry name" value="DNA MISMATCH REPAIR PROTEIN MUTS FAMILY MEMBER"/>
    <property type="match status" value="1"/>
</dbReference>
<dbReference type="Pfam" id="PF05190">
    <property type="entry name" value="MutS_IV"/>
    <property type="match status" value="1"/>
</dbReference>
<dbReference type="FunFam" id="1.10.1420.10:FF:000005">
    <property type="entry name" value="DNA mismatch repair protein"/>
    <property type="match status" value="1"/>
</dbReference>
<evidence type="ECO:0000313" key="7">
    <source>
        <dbReference type="Proteomes" id="UP000243217"/>
    </source>
</evidence>
<dbReference type="InterPro" id="IPR027417">
    <property type="entry name" value="P-loop_NTPase"/>
</dbReference>
<organism evidence="6 7">
    <name type="scientific">Thraustotheca clavata</name>
    <dbReference type="NCBI Taxonomy" id="74557"/>
    <lineage>
        <taxon>Eukaryota</taxon>
        <taxon>Sar</taxon>
        <taxon>Stramenopiles</taxon>
        <taxon>Oomycota</taxon>
        <taxon>Saprolegniomycetes</taxon>
        <taxon>Saprolegniales</taxon>
        <taxon>Achlyaceae</taxon>
        <taxon>Thraustotheca</taxon>
    </lineage>
</organism>
<dbReference type="Gene3D" id="3.30.420.110">
    <property type="entry name" value="MutS, connector domain"/>
    <property type="match status" value="1"/>
</dbReference>